<sequence>MTNNRRKHIYKSGAVALRGPGGYQKSTDNSVPKLAFQHLVEEVAVGLGNEIRFQPSAMDALQEAAEAYMVHMFEPPHAKRTKIQKRDMKFVRSLLRGWGLLQ</sequence>
<evidence type="ECO:0000256" key="3">
    <source>
        <dbReference type="ARBA" id="ARBA00022454"/>
    </source>
</evidence>
<evidence type="ECO:0000256" key="4">
    <source>
        <dbReference type="ARBA" id="ARBA00023269"/>
    </source>
</evidence>
<feature type="domain" description="Core Histone H2A/H2B/H3" evidence="5">
    <location>
        <begin position="13"/>
        <end position="92"/>
    </location>
</feature>
<dbReference type="Proteomes" id="UP000281677">
    <property type="component" value="Unassembled WGS sequence"/>
</dbReference>
<protein>
    <recommendedName>
        <fullName evidence="5">Core Histone H2A/H2B/H3 domain-containing protein</fullName>
    </recommendedName>
</protein>
<evidence type="ECO:0000259" key="5">
    <source>
        <dbReference type="Pfam" id="PF00125"/>
    </source>
</evidence>
<evidence type="ECO:0000256" key="1">
    <source>
        <dbReference type="ARBA" id="ARBA00004286"/>
    </source>
</evidence>
<dbReference type="GO" id="GO:0046982">
    <property type="term" value="F:protein heterodimerization activity"/>
    <property type="evidence" value="ECO:0007669"/>
    <property type="project" value="InterPro"/>
</dbReference>
<dbReference type="SMART" id="SM00428">
    <property type="entry name" value="H3"/>
    <property type="match status" value="1"/>
</dbReference>
<dbReference type="AlphaFoldDB" id="A0A3M7IVR8"/>
<comment type="subcellular location">
    <subcellularLocation>
        <location evidence="1">Chromosome</location>
    </subcellularLocation>
</comment>
<comment type="caution">
    <text evidence="6">The sequence shown here is derived from an EMBL/GenBank/DDBJ whole genome shotgun (WGS) entry which is preliminary data.</text>
</comment>
<dbReference type="Pfam" id="PF00125">
    <property type="entry name" value="Histone"/>
    <property type="match status" value="1"/>
</dbReference>
<keyword evidence="4" id="KW-0544">Nucleosome core</keyword>
<dbReference type="InterPro" id="IPR009072">
    <property type="entry name" value="Histone-fold"/>
</dbReference>
<dbReference type="InterPro" id="IPR000164">
    <property type="entry name" value="Histone_H3/CENP-A"/>
</dbReference>
<dbReference type="SUPFAM" id="SSF47113">
    <property type="entry name" value="Histone-fold"/>
    <property type="match status" value="1"/>
</dbReference>
<dbReference type="EMBL" id="QWIT01000158">
    <property type="protein sequence ID" value="RMZ29645.1"/>
    <property type="molecule type" value="Genomic_DNA"/>
</dbReference>
<dbReference type="OrthoDB" id="842664at2759"/>
<dbReference type="GO" id="GO:0000786">
    <property type="term" value="C:nucleosome"/>
    <property type="evidence" value="ECO:0007669"/>
    <property type="project" value="UniProtKB-KW"/>
</dbReference>
<organism evidence="6 7">
    <name type="scientific">Hortaea werneckii</name>
    <name type="common">Black yeast</name>
    <name type="synonym">Cladosporium werneckii</name>
    <dbReference type="NCBI Taxonomy" id="91943"/>
    <lineage>
        <taxon>Eukaryota</taxon>
        <taxon>Fungi</taxon>
        <taxon>Dikarya</taxon>
        <taxon>Ascomycota</taxon>
        <taxon>Pezizomycotina</taxon>
        <taxon>Dothideomycetes</taxon>
        <taxon>Dothideomycetidae</taxon>
        <taxon>Mycosphaerellales</taxon>
        <taxon>Teratosphaeriaceae</taxon>
        <taxon>Hortaea</taxon>
    </lineage>
</organism>
<evidence type="ECO:0000313" key="7">
    <source>
        <dbReference type="Proteomes" id="UP000281677"/>
    </source>
</evidence>
<accession>A0A3M7IVR8</accession>
<dbReference type="GO" id="GO:0003677">
    <property type="term" value="F:DNA binding"/>
    <property type="evidence" value="ECO:0007669"/>
    <property type="project" value="InterPro"/>
</dbReference>
<keyword evidence="3" id="KW-0158">Chromosome</keyword>
<evidence type="ECO:0000313" key="6">
    <source>
        <dbReference type="EMBL" id="RMZ29645.1"/>
    </source>
</evidence>
<proteinExistence type="inferred from homology"/>
<dbReference type="InterPro" id="IPR007125">
    <property type="entry name" value="H2A/H2B/H3"/>
</dbReference>
<dbReference type="GO" id="GO:0030527">
    <property type="term" value="F:structural constituent of chromatin"/>
    <property type="evidence" value="ECO:0007669"/>
    <property type="project" value="InterPro"/>
</dbReference>
<name>A0A3M7IVR8_HORWE</name>
<evidence type="ECO:0000256" key="2">
    <source>
        <dbReference type="ARBA" id="ARBA00010343"/>
    </source>
</evidence>
<dbReference type="Gene3D" id="1.10.20.10">
    <property type="entry name" value="Histone, subunit A"/>
    <property type="match status" value="1"/>
</dbReference>
<gene>
    <name evidence="6" type="ORF">D0859_06257</name>
</gene>
<keyword evidence="4" id="KW-0238">DNA-binding</keyword>
<dbReference type="PANTHER" id="PTHR11426">
    <property type="entry name" value="HISTONE H3"/>
    <property type="match status" value="1"/>
</dbReference>
<comment type="similarity">
    <text evidence="2">Belongs to the histone H3 family.</text>
</comment>
<dbReference type="PRINTS" id="PR00622">
    <property type="entry name" value="HISTONEH3"/>
</dbReference>
<reference evidence="6 7" key="1">
    <citation type="journal article" date="2018" name="BMC Genomics">
        <title>Genomic evidence for intraspecific hybridization in a clonal and extremely halotolerant yeast.</title>
        <authorList>
            <person name="Gostincar C."/>
            <person name="Stajich J.E."/>
            <person name="Zupancic J."/>
            <person name="Zalar P."/>
            <person name="Gunde-Cimerman N."/>
        </authorList>
    </citation>
    <scope>NUCLEOTIDE SEQUENCE [LARGE SCALE GENOMIC DNA]</scope>
    <source>
        <strain evidence="6 7">EXF-120</strain>
    </source>
</reference>